<feature type="compositionally biased region" description="Low complexity" evidence="1">
    <location>
        <begin position="174"/>
        <end position="184"/>
    </location>
</feature>
<feature type="signal peptide" evidence="2">
    <location>
        <begin position="1"/>
        <end position="19"/>
    </location>
</feature>
<keyword evidence="2" id="KW-0732">Signal</keyword>
<accession>A0A9P9WDP7</accession>
<dbReference type="EMBL" id="JAFIMR010000037">
    <property type="protein sequence ID" value="KAI1858221.1"/>
    <property type="molecule type" value="Genomic_DNA"/>
</dbReference>
<reference evidence="3" key="1">
    <citation type="submission" date="2021-03" db="EMBL/GenBank/DDBJ databases">
        <title>Revisited historic fungal species revealed as producer of novel bioactive compounds through whole genome sequencing and comparative genomics.</title>
        <authorList>
            <person name="Vignolle G.A."/>
            <person name="Hochenegger N."/>
            <person name="Mach R.L."/>
            <person name="Mach-Aigner A.R."/>
            <person name="Javad Rahimi M."/>
            <person name="Salim K.A."/>
            <person name="Chan C.M."/>
            <person name="Lim L.B.L."/>
            <person name="Cai F."/>
            <person name="Druzhinina I.S."/>
            <person name="U'Ren J.M."/>
            <person name="Derntl C."/>
        </authorList>
    </citation>
    <scope>NUCLEOTIDE SEQUENCE</scope>
    <source>
        <strain evidence="3">TUCIM 5799</strain>
    </source>
</reference>
<dbReference type="AlphaFoldDB" id="A0A9P9WDP7"/>
<evidence type="ECO:0000313" key="4">
    <source>
        <dbReference type="Proteomes" id="UP000829685"/>
    </source>
</evidence>
<protein>
    <submittedName>
        <fullName evidence="3">Uncharacterized protein</fullName>
    </submittedName>
</protein>
<sequence length="210" mass="21389">MLPHHIFLSLFSAATFVSSQTTTVVSLFLNSPVPGVSTGGTGYVVEANPTATTYVLDCVKALCVGSKRAEYARVTAAPGYQEYNADNDGTSVHRACSFKGSAEATCVESESTTSSGGSYGTVTYVPVAPISRFTENVFAFPGLQAVLITSGMDKLAGAATATATTPTTGGGASTTGTSQPSSSTNDAASRIETKKLAYSVVAVALLLVCV</sequence>
<evidence type="ECO:0000256" key="2">
    <source>
        <dbReference type="SAM" id="SignalP"/>
    </source>
</evidence>
<evidence type="ECO:0000256" key="1">
    <source>
        <dbReference type="SAM" id="MobiDB-lite"/>
    </source>
</evidence>
<proteinExistence type="predicted"/>
<feature type="region of interest" description="Disordered" evidence="1">
    <location>
        <begin position="162"/>
        <end position="186"/>
    </location>
</feature>
<name>A0A9P9WDP7_9PEZI</name>
<evidence type="ECO:0000313" key="3">
    <source>
        <dbReference type="EMBL" id="KAI1858221.1"/>
    </source>
</evidence>
<comment type="caution">
    <text evidence="3">The sequence shown here is derived from an EMBL/GenBank/DDBJ whole genome shotgun (WGS) entry which is preliminary data.</text>
</comment>
<dbReference type="Proteomes" id="UP000829685">
    <property type="component" value="Unassembled WGS sequence"/>
</dbReference>
<keyword evidence="4" id="KW-1185">Reference proteome</keyword>
<organism evidence="3 4">
    <name type="scientific">Neoarthrinium moseri</name>
    <dbReference type="NCBI Taxonomy" id="1658444"/>
    <lineage>
        <taxon>Eukaryota</taxon>
        <taxon>Fungi</taxon>
        <taxon>Dikarya</taxon>
        <taxon>Ascomycota</taxon>
        <taxon>Pezizomycotina</taxon>
        <taxon>Sordariomycetes</taxon>
        <taxon>Xylariomycetidae</taxon>
        <taxon>Amphisphaeriales</taxon>
        <taxon>Apiosporaceae</taxon>
        <taxon>Neoarthrinium</taxon>
    </lineage>
</organism>
<gene>
    <name evidence="3" type="ORF">JX265_010889</name>
</gene>
<feature type="chain" id="PRO_5040236809" evidence="2">
    <location>
        <begin position="20"/>
        <end position="210"/>
    </location>
</feature>